<dbReference type="Proteomes" id="UP000236745">
    <property type="component" value="Unassembled WGS sequence"/>
</dbReference>
<proteinExistence type="predicted"/>
<gene>
    <name evidence="1" type="ORF">SAMN05444390_1011177</name>
</gene>
<organism evidence="1 2">
    <name type="scientific">Marinobacterium lutimaris</name>
    <dbReference type="NCBI Taxonomy" id="568106"/>
    <lineage>
        <taxon>Bacteria</taxon>
        <taxon>Pseudomonadati</taxon>
        <taxon>Pseudomonadota</taxon>
        <taxon>Gammaproteobacteria</taxon>
        <taxon>Oceanospirillales</taxon>
        <taxon>Oceanospirillaceae</taxon>
        <taxon>Marinobacterium</taxon>
    </lineage>
</organism>
<accession>A0A1H5WV36</accession>
<protein>
    <submittedName>
        <fullName evidence="1">Uncharacterized protein</fullName>
    </submittedName>
</protein>
<sequence length="217" mass="25627">MSNANNDASDKVKAAIENLRKVLREQIDFLDATPVLSESDIEKVVAERRQLAKSLDLEKKLLGIWDEIRPYPVHFKREDWPKYRKFSIEEPSSQKNEKEKKEEMTFTLFGKNYSLTSIEKDRGFIDYNEESRYPYELILRNAEGELLLATKIFRVHDEAGMFYTTGGLIGFVPGDWLEDYISEYEKMVVLKEKSKREFYDKVRQKKLEDMKKNFGLE</sequence>
<dbReference type="RefSeq" id="WP_104002100.1">
    <property type="nucleotide sequence ID" value="NZ_FNVQ01000001.1"/>
</dbReference>
<name>A0A1H5WV36_9GAMM</name>
<reference evidence="1 2" key="1">
    <citation type="submission" date="2016-10" db="EMBL/GenBank/DDBJ databases">
        <authorList>
            <person name="de Groot N.N."/>
        </authorList>
    </citation>
    <scope>NUCLEOTIDE SEQUENCE [LARGE SCALE GENOMIC DNA]</scope>
    <source>
        <strain evidence="1 2">DSM 22012</strain>
    </source>
</reference>
<keyword evidence="2" id="KW-1185">Reference proteome</keyword>
<evidence type="ECO:0000313" key="2">
    <source>
        <dbReference type="Proteomes" id="UP000236745"/>
    </source>
</evidence>
<evidence type="ECO:0000313" key="1">
    <source>
        <dbReference type="EMBL" id="SEG03362.1"/>
    </source>
</evidence>
<dbReference type="AlphaFoldDB" id="A0A1H5WV36"/>
<dbReference type="EMBL" id="FNVQ01000001">
    <property type="protein sequence ID" value="SEG03362.1"/>
    <property type="molecule type" value="Genomic_DNA"/>
</dbReference>